<dbReference type="CDD" id="cd03786">
    <property type="entry name" value="GTB_UDP-GlcNAc_2-Epimerase"/>
    <property type="match status" value="1"/>
</dbReference>
<accession>A0A3B1D7I6</accession>
<dbReference type="PANTHER" id="PTHR43174:SF1">
    <property type="entry name" value="UDP-N-ACETYLGLUCOSAMINE 2-EPIMERASE"/>
    <property type="match status" value="1"/>
</dbReference>
<dbReference type="EC" id="5.1.3.14" evidence="2"/>
<protein>
    <submittedName>
        <fullName evidence="2">UDP-N-acetylglucosamine 2-epimerase</fullName>
        <ecNumber evidence="2">5.1.3.14</ecNumber>
    </submittedName>
</protein>
<sequence>MKIMHVVGARPNFMKVSPIIREMAEHQEIEQTLVHTGQHYDEKMSQIFFDELGMCKPDIDLEVGSGSHAQQTARIMSAFEPVLLQDRPDLLIVPGDVNSTLACSLTASKLHIPIAHLEAGLRSFDRTMPEEINRLMTDVLSDILLTTSPEAEDNLVNEGIDRKKIFFVGNTMIDTLLRLKKQATTSDVLRRCGIPDGVYALVTLHRPSNVDNETVFRGIMNALETIGGNIPIIFPVHPRTRGHIAKLGFHTSNTTDEKGIHLLQPVGYLDFMQLMMHAAIVMTDSGGIQEETSILNIPCITIRENTERPITVS</sequence>
<name>A0A3B1D7I6_9ZZZZ</name>
<feature type="domain" description="UDP-N-acetylglucosamine 2-epimerase" evidence="1">
    <location>
        <begin position="22"/>
        <end position="312"/>
    </location>
</feature>
<organism evidence="2">
    <name type="scientific">hydrothermal vent metagenome</name>
    <dbReference type="NCBI Taxonomy" id="652676"/>
    <lineage>
        <taxon>unclassified sequences</taxon>
        <taxon>metagenomes</taxon>
        <taxon>ecological metagenomes</taxon>
    </lineage>
</organism>
<proteinExistence type="predicted"/>
<dbReference type="Gene3D" id="3.40.50.2000">
    <property type="entry name" value="Glycogen Phosphorylase B"/>
    <property type="match status" value="2"/>
</dbReference>
<evidence type="ECO:0000313" key="2">
    <source>
        <dbReference type="EMBL" id="VAX30880.1"/>
    </source>
</evidence>
<dbReference type="EMBL" id="UOGF01000066">
    <property type="protein sequence ID" value="VAX30880.1"/>
    <property type="molecule type" value="Genomic_DNA"/>
</dbReference>
<feature type="non-terminal residue" evidence="2">
    <location>
        <position position="313"/>
    </location>
</feature>
<dbReference type="InterPro" id="IPR003331">
    <property type="entry name" value="UDP_GlcNAc_Epimerase_2_dom"/>
</dbReference>
<dbReference type="PANTHER" id="PTHR43174">
    <property type="entry name" value="UDP-N-ACETYLGLUCOSAMINE 2-EPIMERASE"/>
    <property type="match status" value="1"/>
</dbReference>
<dbReference type="Pfam" id="PF02350">
    <property type="entry name" value="Epimerase_2"/>
    <property type="match status" value="1"/>
</dbReference>
<dbReference type="GO" id="GO:0008761">
    <property type="term" value="F:UDP-N-acetylglucosamine 2-epimerase activity"/>
    <property type="evidence" value="ECO:0007669"/>
    <property type="project" value="UniProtKB-EC"/>
</dbReference>
<dbReference type="NCBIfam" id="TIGR00236">
    <property type="entry name" value="wecB"/>
    <property type="match status" value="1"/>
</dbReference>
<evidence type="ECO:0000259" key="1">
    <source>
        <dbReference type="Pfam" id="PF02350"/>
    </source>
</evidence>
<dbReference type="InterPro" id="IPR029767">
    <property type="entry name" value="WecB-like"/>
</dbReference>
<dbReference type="AlphaFoldDB" id="A0A3B1D7I6"/>
<gene>
    <name evidence="2" type="ORF">MNBD_NITROSPIRAE01-449</name>
</gene>
<dbReference type="SUPFAM" id="SSF53756">
    <property type="entry name" value="UDP-Glycosyltransferase/glycogen phosphorylase"/>
    <property type="match status" value="1"/>
</dbReference>
<reference evidence="2" key="1">
    <citation type="submission" date="2018-06" db="EMBL/GenBank/DDBJ databases">
        <authorList>
            <person name="Zhirakovskaya E."/>
        </authorList>
    </citation>
    <scope>NUCLEOTIDE SEQUENCE</scope>
</reference>
<keyword evidence="2" id="KW-0413">Isomerase</keyword>